<proteinExistence type="predicted"/>
<gene>
    <name evidence="2" type="ORF">RDB_LOCUS161401</name>
</gene>
<dbReference type="EMBL" id="CAJMWS010000768">
    <property type="protein sequence ID" value="CAE6462131.1"/>
    <property type="molecule type" value="Genomic_DNA"/>
</dbReference>
<organism evidence="2 3">
    <name type="scientific">Rhizoctonia solani</name>
    <dbReference type="NCBI Taxonomy" id="456999"/>
    <lineage>
        <taxon>Eukaryota</taxon>
        <taxon>Fungi</taxon>
        <taxon>Dikarya</taxon>
        <taxon>Basidiomycota</taxon>
        <taxon>Agaricomycotina</taxon>
        <taxon>Agaricomycetes</taxon>
        <taxon>Cantharellales</taxon>
        <taxon>Ceratobasidiaceae</taxon>
        <taxon>Rhizoctonia</taxon>
    </lineage>
</organism>
<feature type="chain" id="PRO_5034092117" evidence="1">
    <location>
        <begin position="24"/>
        <end position="196"/>
    </location>
</feature>
<protein>
    <submittedName>
        <fullName evidence="2">Uncharacterized protein</fullName>
    </submittedName>
</protein>
<dbReference type="Proteomes" id="UP000663846">
    <property type="component" value="Unassembled WGS sequence"/>
</dbReference>
<reference evidence="2" key="1">
    <citation type="submission" date="2021-01" db="EMBL/GenBank/DDBJ databases">
        <authorList>
            <person name="Kaushik A."/>
        </authorList>
    </citation>
    <scope>NUCLEOTIDE SEQUENCE</scope>
    <source>
        <strain evidence="2">AG1-1C</strain>
    </source>
</reference>
<dbReference type="AlphaFoldDB" id="A0A8H3GR83"/>
<sequence length="196" mass="20943">MKLYLLTVYVLACFWDCAHYALAMPAPTVVKIIEPSTLHKRKAPYFPVYPPSCPKCQVDFDNINSCADASAALTDPQSIILNPVGFYDLIKCACTDTFQSAFPQCVHCFIQTNQTSVIDADITPNSSELPAIVTGMRQVCALSSTLLGGVASADPQVASSTPSAPTAVATSTGIRVDIWSAESYFVLGLIAAALVW</sequence>
<keyword evidence="1" id="KW-0732">Signal</keyword>
<evidence type="ECO:0000313" key="2">
    <source>
        <dbReference type="EMBL" id="CAE6462131.1"/>
    </source>
</evidence>
<comment type="caution">
    <text evidence="2">The sequence shown here is derived from an EMBL/GenBank/DDBJ whole genome shotgun (WGS) entry which is preliminary data.</text>
</comment>
<evidence type="ECO:0000313" key="3">
    <source>
        <dbReference type="Proteomes" id="UP000663846"/>
    </source>
</evidence>
<evidence type="ECO:0000256" key="1">
    <source>
        <dbReference type="SAM" id="SignalP"/>
    </source>
</evidence>
<accession>A0A8H3GR83</accession>
<name>A0A8H3GR83_9AGAM</name>
<feature type="signal peptide" evidence="1">
    <location>
        <begin position="1"/>
        <end position="23"/>
    </location>
</feature>